<sequence>MTTILAFIGMVAAPVQADTEKPPPGISAEAWRARPAAPVFSASASPILCFSGHVQGIGWTAWDCNDGDWAYAGTENQSLSLEAILIIAHSTGGRTCAQAHSKDIGWGAFPCEDDGREFAVGTTGQSRQMEAFRFRHTTRWSCNNAHGQNYGWQKEGCVGPDQYRMAGTTGQSLRLEAATATIL</sequence>
<dbReference type="EMBL" id="JAXAVU010000013">
    <property type="protein sequence ID" value="MDX8147196.1"/>
    <property type="molecule type" value="Genomic_DNA"/>
</dbReference>
<evidence type="ECO:0000313" key="2">
    <source>
        <dbReference type="Proteomes" id="UP001285352"/>
    </source>
</evidence>
<reference evidence="1 2" key="2">
    <citation type="submission" date="2023-11" db="EMBL/GenBank/DDBJ databases">
        <authorList>
            <person name="Lara A.C."/>
            <person name="Chronakova A."/>
        </authorList>
    </citation>
    <scope>NUCLEOTIDE SEQUENCE [LARGE SCALE GENOMIC DNA]</scope>
    <source>
        <strain evidence="1 2">BCCO 10_0061</strain>
    </source>
</reference>
<dbReference type="Proteomes" id="UP001285352">
    <property type="component" value="Unassembled WGS sequence"/>
</dbReference>
<reference evidence="1 2" key="1">
    <citation type="submission" date="2023-11" db="EMBL/GenBank/DDBJ databases">
        <title>Lentzea sokolovensis, sp. nov., Lentzea kristufkii, sp. nov., and Lentzea miocenensis, sp. nov., rare actinobacteria from Sokolov Coal Basin, Miocene lacustrine sediment, Czech Republic.</title>
        <authorList>
            <person name="Lara A."/>
            <person name="Kotroba L."/>
            <person name="Nouioui I."/>
            <person name="Neumann-Schaal M."/>
            <person name="Mast Y."/>
            <person name="Chronakova A."/>
        </authorList>
    </citation>
    <scope>NUCLEOTIDE SEQUENCE [LARGE SCALE GENOMIC DNA]</scope>
    <source>
        <strain evidence="1 2">BCCO 10_0061</strain>
    </source>
</reference>
<name>A0ABU4V8B1_9PSEU</name>
<comment type="caution">
    <text evidence="1">The sequence shown here is derived from an EMBL/GenBank/DDBJ whole genome shotgun (WGS) entry which is preliminary data.</text>
</comment>
<keyword evidence="2" id="KW-1185">Reference proteome</keyword>
<dbReference type="RefSeq" id="WP_319979239.1">
    <property type="nucleotide sequence ID" value="NZ_JAXAVU010000013.1"/>
</dbReference>
<organism evidence="1 2">
    <name type="scientific">Lentzea sokolovensis</name>
    <dbReference type="NCBI Taxonomy" id="3095429"/>
    <lineage>
        <taxon>Bacteria</taxon>
        <taxon>Bacillati</taxon>
        <taxon>Actinomycetota</taxon>
        <taxon>Actinomycetes</taxon>
        <taxon>Pseudonocardiales</taxon>
        <taxon>Pseudonocardiaceae</taxon>
        <taxon>Lentzea</taxon>
    </lineage>
</organism>
<dbReference type="Pfam" id="PF07538">
    <property type="entry name" value="ChW"/>
    <property type="match status" value="2"/>
</dbReference>
<gene>
    <name evidence="1" type="ORF">SK854_34140</name>
</gene>
<protein>
    <submittedName>
        <fullName evidence="1">Uncharacterized protein</fullName>
    </submittedName>
</protein>
<evidence type="ECO:0000313" key="1">
    <source>
        <dbReference type="EMBL" id="MDX8147196.1"/>
    </source>
</evidence>
<proteinExistence type="predicted"/>
<accession>A0ABU4V8B1</accession>
<dbReference type="InterPro" id="IPR006637">
    <property type="entry name" value="ChW"/>
</dbReference>